<evidence type="ECO:0000313" key="3">
    <source>
        <dbReference type="Proteomes" id="UP001526426"/>
    </source>
</evidence>
<evidence type="ECO:0000259" key="1">
    <source>
        <dbReference type="Pfam" id="PF13581"/>
    </source>
</evidence>
<gene>
    <name evidence="2" type="ORF">K4A83_16510</name>
</gene>
<evidence type="ECO:0000313" key="2">
    <source>
        <dbReference type="EMBL" id="MCW6037863.1"/>
    </source>
</evidence>
<dbReference type="Pfam" id="PF13581">
    <property type="entry name" value="HATPase_c_2"/>
    <property type="match status" value="1"/>
</dbReference>
<name>A0ABT3L8N5_9CYAN</name>
<dbReference type="Gene3D" id="3.30.565.10">
    <property type="entry name" value="Histidine kinase-like ATPase, C-terminal domain"/>
    <property type="match status" value="1"/>
</dbReference>
<reference evidence="2 3" key="1">
    <citation type="submission" date="2021-08" db="EMBL/GenBank/DDBJ databases">
        <title>Draft genome sequence of Spirulina subsalsa with high tolerance to salinity and hype-accumulation of phycocyanin.</title>
        <authorList>
            <person name="Pei H."/>
            <person name="Jiang L."/>
        </authorList>
    </citation>
    <scope>NUCLEOTIDE SEQUENCE [LARGE SCALE GENOMIC DNA]</scope>
    <source>
        <strain evidence="2 3">FACHB-351</strain>
    </source>
</reference>
<dbReference type="SUPFAM" id="SSF55874">
    <property type="entry name" value="ATPase domain of HSP90 chaperone/DNA topoisomerase II/histidine kinase"/>
    <property type="match status" value="1"/>
</dbReference>
<keyword evidence="2" id="KW-0067">ATP-binding</keyword>
<comment type="caution">
    <text evidence="2">The sequence shown here is derived from an EMBL/GenBank/DDBJ whole genome shotgun (WGS) entry which is preliminary data.</text>
</comment>
<feature type="domain" description="Histidine kinase/HSP90-like ATPase" evidence="1">
    <location>
        <begin position="21"/>
        <end position="147"/>
    </location>
</feature>
<dbReference type="EMBL" id="JAIHOM010000094">
    <property type="protein sequence ID" value="MCW6037863.1"/>
    <property type="molecule type" value="Genomic_DNA"/>
</dbReference>
<dbReference type="InterPro" id="IPR036890">
    <property type="entry name" value="HATPase_C_sf"/>
</dbReference>
<dbReference type="GO" id="GO:0005524">
    <property type="term" value="F:ATP binding"/>
    <property type="evidence" value="ECO:0007669"/>
    <property type="project" value="UniProtKB-KW"/>
</dbReference>
<keyword evidence="3" id="KW-1185">Reference proteome</keyword>
<dbReference type="CDD" id="cd16936">
    <property type="entry name" value="HATPase_RsbW-like"/>
    <property type="match status" value="1"/>
</dbReference>
<protein>
    <submittedName>
        <fullName evidence="2">ATP-binding protein</fullName>
    </submittedName>
</protein>
<keyword evidence="2" id="KW-0547">Nucleotide-binding</keyword>
<accession>A0ABT3L8N5</accession>
<dbReference type="Proteomes" id="UP001526426">
    <property type="component" value="Unassembled WGS sequence"/>
</dbReference>
<dbReference type="InterPro" id="IPR003594">
    <property type="entry name" value="HATPase_dom"/>
</dbReference>
<proteinExistence type="predicted"/>
<dbReference type="RefSeq" id="WP_265265739.1">
    <property type="nucleotide sequence ID" value="NZ_JAIHOM010000094.1"/>
</dbReference>
<organism evidence="2 3">
    <name type="scientific">Spirulina subsalsa FACHB-351</name>
    <dbReference type="NCBI Taxonomy" id="234711"/>
    <lineage>
        <taxon>Bacteria</taxon>
        <taxon>Bacillati</taxon>
        <taxon>Cyanobacteriota</taxon>
        <taxon>Cyanophyceae</taxon>
        <taxon>Spirulinales</taxon>
        <taxon>Spirulinaceae</taxon>
        <taxon>Spirulina</taxon>
    </lineage>
</organism>
<sequence>MQKEHPIQQLHLRFNTDLQELARLLSQLELLFCPYVPEDIFWQCQTAIAEGFTNAVRHAHQNLPPTTPIDLEVKVLRHSVEIQLWDCGPAFDFAGKLNQIRQNPEDWTQDHGRGLCWMAELMDELRYIRVLSPQQDPHPERNCLIMRRHWRARG</sequence>